<protein>
    <recommendedName>
        <fullName evidence="3">Methyltransferase domain-containing protein</fullName>
    </recommendedName>
</protein>
<dbReference type="EMBL" id="JAKOGI010002342">
    <property type="protein sequence ID" value="KAJ8422202.1"/>
    <property type="molecule type" value="Genomic_DNA"/>
</dbReference>
<dbReference type="CDD" id="cd02440">
    <property type="entry name" value="AdoMet_MTases"/>
    <property type="match status" value="1"/>
</dbReference>
<dbReference type="GO" id="GO:0016274">
    <property type="term" value="F:protein-arginine N-methyltransferase activity"/>
    <property type="evidence" value="ECO:0007669"/>
    <property type="project" value="InterPro"/>
</dbReference>
<organism evidence="4 5">
    <name type="scientific">Carnegiea gigantea</name>
    <dbReference type="NCBI Taxonomy" id="171969"/>
    <lineage>
        <taxon>Eukaryota</taxon>
        <taxon>Viridiplantae</taxon>
        <taxon>Streptophyta</taxon>
        <taxon>Embryophyta</taxon>
        <taxon>Tracheophyta</taxon>
        <taxon>Spermatophyta</taxon>
        <taxon>Magnoliopsida</taxon>
        <taxon>eudicotyledons</taxon>
        <taxon>Gunneridae</taxon>
        <taxon>Pentapetalae</taxon>
        <taxon>Caryophyllales</taxon>
        <taxon>Cactineae</taxon>
        <taxon>Cactaceae</taxon>
        <taxon>Cactoideae</taxon>
        <taxon>Echinocereeae</taxon>
        <taxon>Carnegiea</taxon>
    </lineage>
</organism>
<reference evidence="4" key="1">
    <citation type="submission" date="2022-04" db="EMBL/GenBank/DDBJ databases">
        <title>Carnegiea gigantea Genome sequencing and assembly v2.</title>
        <authorList>
            <person name="Copetti D."/>
            <person name="Sanderson M.J."/>
            <person name="Burquez A."/>
            <person name="Wojciechowski M.F."/>
        </authorList>
    </citation>
    <scope>NUCLEOTIDE SEQUENCE</scope>
    <source>
        <strain evidence="4">SGP5-SGP5p</strain>
        <tissue evidence="4">Aerial part</tissue>
    </source>
</reference>
<sequence length="247" mass="27453">MGSSSANGGFGGGGERSSGGAGVVDKGVDFANYFCTYAFLYHQKDMLSDRVRMDAYFNSVFQNKHHFIGKTVLDVGTGSGILAIWAAQAGARKVYAVEATKMCEHARQLVKANSLEGVVEVIEGSIEDVTLPEKVDVIISEWMGYFLLRESMFDSVICARDRWLKPTGVMYPSHARMWVAPIRSRLVDQKMNDYEAAMEDWYSFVDETKHSYGVDMSVLTGPFTEEQKKYYQQVGGPNVCCAEINVL</sequence>
<dbReference type="InterPro" id="IPR029063">
    <property type="entry name" value="SAM-dependent_MTases_sf"/>
</dbReference>
<dbReference type="PROSITE" id="PS51678">
    <property type="entry name" value="SAM_MT_PRMT"/>
    <property type="match status" value="1"/>
</dbReference>
<feature type="domain" description="Methyltransferase" evidence="3">
    <location>
        <begin position="72"/>
        <end position="168"/>
    </location>
</feature>
<proteinExistence type="predicted"/>
<keyword evidence="1 2" id="KW-0949">S-adenosyl-L-methionine</keyword>
<comment type="caution">
    <text evidence="4">The sequence shown here is derived from an EMBL/GenBank/DDBJ whole genome shotgun (WGS) entry which is preliminary data.</text>
</comment>
<dbReference type="GO" id="GO:0005634">
    <property type="term" value="C:nucleus"/>
    <property type="evidence" value="ECO:0007669"/>
    <property type="project" value="TreeGrafter"/>
</dbReference>
<dbReference type="GO" id="GO:0032259">
    <property type="term" value="P:methylation"/>
    <property type="evidence" value="ECO:0007669"/>
    <property type="project" value="UniProtKB-KW"/>
</dbReference>
<dbReference type="Proteomes" id="UP001153076">
    <property type="component" value="Unassembled WGS sequence"/>
</dbReference>
<dbReference type="OrthoDB" id="7848332at2759"/>
<dbReference type="AlphaFoldDB" id="A0A9Q1GMV1"/>
<evidence type="ECO:0000256" key="2">
    <source>
        <dbReference type="PROSITE-ProRule" id="PRU01015"/>
    </source>
</evidence>
<name>A0A9Q1GMV1_9CARY</name>
<gene>
    <name evidence="4" type="ORF">Cgig2_014267</name>
</gene>
<dbReference type="FunFam" id="3.40.50.150:FF:000132">
    <property type="entry name" value="Protein arginine N-methyltransferase PRMT10"/>
    <property type="match status" value="1"/>
</dbReference>
<keyword evidence="2" id="KW-0808">Transferase</keyword>
<evidence type="ECO:0000256" key="1">
    <source>
        <dbReference type="ARBA" id="ARBA00022691"/>
    </source>
</evidence>
<dbReference type="InterPro" id="IPR041698">
    <property type="entry name" value="Methyltransf_25"/>
</dbReference>
<evidence type="ECO:0000313" key="5">
    <source>
        <dbReference type="Proteomes" id="UP001153076"/>
    </source>
</evidence>
<dbReference type="Pfam" id="PF13649">
    <property type="entry name" value="Methyltransf_25"/>
    <property type="match status" value="1"/>
</dbReference>
<accession>A0A9Q1GMV1</accession>
<evidence type="ECO:0000313" key="4">
    <source>
        <dbReference type="EMBL" id="KAJ8422202.1"/>
    </source>
</evidence>
<dbReference type="PANTHER" id="PTHR11006:SF68">
    <property type="entry name" value="PROTEIN ARGININE N-METHYLTRANSFERASE PRMT10"/>
    <property type="match status" value="1"/>
</dbReference>
<dbReference type="Gene3D" id="3.40.50.150">
    <property type="entry name" value="Vaccinia Virus protein VP39"/>
    <property type="match status" value="1"/>
</dbReference>
<dbReference type="PANTHER" id="PTHR11006">
    <property type="entry name" value="PROTEIN ARGININE N-METHYLTRANSFERASE"/>
    <property type="match status" value="1"/>
</dbReference>
<keyword evidence="2" id="KW-0489">Methyltransferase</keyword>
<dbReference type="InterPro" id="IPR025799">
    <property type="entry name" value="Arg_MeTrfase"/>
</dbReference>
<dbReference type="GO" id="GO:0042054">
    <property type="term" value="F:histone methyltransferase activity"/>
    <property type="evidence" value="ECO:0007669"/>
    <property type="project" value="TreeGrafter"/>
</dbReference>
<dbReference type="SUPFAM" id="SSF53335">
    <property type="entry name" value="S-adenosyl-L-methionine-dependent methyltransferases"/>
    <property type="match status" value="1"/>
</dbReference>
<evidence type="ECO:0000259" key="3">
    <source>
        <dbReference type="Pfam" id="PF13649"/>
    </source>
</evidence>
<keyword evidence="5" id="KW-1185">Reference proteome</keyword>
<dbReference type="Gene3D" id="2.70.160.11">
    <property type="entry name" value="Hnrnp arginine n-methyltransferase1"/>
    <property type="match status" value="1"/>
</dbReference>